<reference evidence="7 8" key="1">
    <citation type="submission" date="2016-06" db="EMBL/GenBank/DDBJ databases">
        <authorList>
            <person name="Kjaerup R.B."/>
            <person name="Dalgaard T.S."/>
            <person name="Juul-Madsen H.R."/>
        </authorList>
    </citation>
    <scope>NUCLEOTIDE SEQUENCE [LARGE SCALE GENOMIC DNA]</scope>
    <source>
        <strain evidence="7">2</strain>
    </source>
</reference>
<feature type="transmembrane region" description="Helical" evidence="5">
    <location>
        <begin position="38"/>
        <end position="60"/>
    </location>
</feature>
<feature type="transmembrane region" description="Helical" evidence="5">
    <location>
        <begin position="120"/>
        <end position="138"/>
    </location>
</feature>
<keyword evidence="4 5" id="KW-0472">Membrane</keyword>
<evidence type="ECO:0000256" key="3">
    <source>
        <dbReference type="ARBA" id="ARBA00022989"/>
    </source>
</evidence>
<comment type="subcellular location">
    <subcellularLocation>
        <location evidence="1">Membrane</location>
        <topology evidence="1">Multi-pass membrane protein</topology>
    </subcellularLocation>
</comment>
<dbReference type="EMBL" id="FLQY01000246">
    <property type="protein sequence ID" value="SBT09344.1"/>
    <property type="molecule type" value="Genomic_DNA"/>
</dbReference>
<proteinExistence type="predicted"/>
<organism evidence="7 8">
    <name type="scientific">Candidatus Propionivibrio aalborgensis</name>
    <dbReference type="NCBI Taxonomy" id="1860101"/>
    <lineage>
        <taxon>Bacteria</taxon>
        <taxon>Pseudomonadati</taxon>
        <taxon>Pseudomonadota</taxon>
        <taxon>Betaproteobacteria</taxon>
        <taxon>Rhodocyclales</taxon>
        <taxon>Rhodocyclaceae</taxon>
        <taxon>Propionivibrio</taxon>
    </lineage>
</organism>
<feature type="transmembrane region" description="Helical" evidence="5">
    <location>
        <begin position="225"/>
        <end position="243"/>
    </location>
</feature>
<evidence type="ECO:0000259" key="6">
    <source>
        <dbReference type="Pfam" id="PF04932"/>
    </source>
</evidence>
<evidence type="ECO:0000313" key="7">
    <source>
        <dbReference type="EMBL" id="SBT09344.1"/>
    </source>
</evidence>
<gene>
    <name evidence="7" type="ORF">PROAA_320029</name>
</gene>
<evidence type="ECO:0000256" key="4">
    <source>
        <dbReference type="ARBA" id="ARBA00023136"/>
    </source>
</evidence>
<feature type="domain" description="O-antigen ligase-related" evidence="6">
    <location>
        <begin position="209"/>
        <end position="376"/>
    </location>
</feature>
<dbReference type="Pfam" id="PF04932">
    <property type="entry name" value="Wzy_C"/>
    <property type="match status" value="1"/>
</dbReference>
<evidence type="ECO:0000313" key="8">
    <source>
        <dbReference type="Proteomes" id="UP000199600"/>
    </source>
</evidence>
<keyword evidence="3 5" id="KW-1133">Transmembrane helix</keyword>
<dbReference type="Proteomes" id="UP000199600">
    <property type="component" value="Unassembled WGS sequence"/>
</dbReference>
<evidence type="ECO:0000256" key="2">
    <source>
        <dbReference type="ARBA" id="ARBA00022692"/>
    </source>
</evidence>
<feature type="transmembrane region" description="Helical" evidence="5">
    <location>
        <begin position="201"/>
        <end position="219"/>
    </location>
</feature>
<sequence>MLNARNIMRSPAVPSAVLLYGIIFLFAGTYFSKVPWQRAYTVALYLSVSVWSATVVFQRFGRHRSSFNRIDLLFSIFLLAILLSSAINWWDGTAEYFKMMPVFILVPYALGRVMLGKDGYLLRNILIGMGILLLPLIFTEYLRVLQYGLPYSNSPNPTLFGLGHGVMLSGVLLSATFLSLTSALLSPDDTRSPLGMSSPSGRLISYVTLAVIIVTMGWIAPRGSVVAAIPAVASLFMLSPKSASKQKRQILLVIALALAIATAHTLLRKESTEFYSAILNPPVLDENTTGKALVSSTGTKQMMSILGNEACETIVDSVSDRWVHYRQALALFLSKPIFGAGANQYGAYACTGPGSFPHSTVLQVFAELGASVGLVYCILVWKTFRVLLRSRERISELAAESLWAWFASFFLMQFLFAQLSGNYFLSAGMYYFFGIAANALDQDAGAVRGSRPCTSW</sequence>
<evidence type="ECO:0000256" key="5">
    <source>
        <dbReference type="SAM" id="Phobius"/>
    </source>
</evidence>
<feature type="transmembrane region" description="Helical" evidence="5">
    <location>
        <begin position="402"/>
        <end position="425"/>
    </location>
</feature>
<evidence type="ECO:0000256" key="1">
    <source>
        <dbReference type="ARBA" id="ARBA00004141"/>
    </source>
</evidence>
<keyword evidence="2 5" id="KW-0812">Transmembrane</keyword>
<feature type="transmembrane region" description="Helical" evidence="5">
    <location>
        <begin position="250"/>
        <end position="267"/>
    </location>
</feature>
<feature type="transmembrane region" description="Helical" evidence="5">
    <location>
        <begin position="96"/>
        <end position="115"/>
    </location>
</feature>
<accession>A0A1A8XWG9</accession>
<feature type="transmembrane region" description="Helical" evidence="5">
    <location>
        <begin position="12"/>
        <end position="32"/>
    </location>
</feature>
<dbReference type="InterPro" id="IPR007016">
    <property type="entry name" value="O-antigen_ligase-rel_domated"/>
</dbReference>
<feature type="transmembrane region" description="Helical" evidence="5">
    <location>
        <begin position="361"/>
        <end position="381"/>
    </location>
</feature>
<protein>
    <recommendedName>
        <fullName evidence="6">O-antigen ligase-related domain-containing protein</fullName>
    </recommendedName>
</protein>
<feature type="transmembrane region" description="Helical" evidence="5">
    <location>
        <begin position="158"/>
        <end position="180"/>
    </location>
</feature>
<name>A0A1A8XWG9_9RHOO</name>
<dbReference type="AlphaFoldDB" id="A0A1A8XWG9"/>
<feature type="transmembrane region" description="Helical" evidence="5">
    <location>
        <begin position="72"/>
        <end position="90"/>
    </location>
</feature>
<keyword evidence="8" id="KW-1185">Reference proteome</keyword>
<dbReference type="GO" id="GO:0016020">
    <property type="term" value="C:membrane"/>
    <property type="evidence" value="ECO:0007669"/>
    <property type="project" value="UniProtKB-SubCell"/>
</dbReference>